<feature type="domain" description="VOC" evidence="1">
    <location>
        <begin position="8"/>
        <end position="122"/>
    </location>
</feature>
<dbReference type="Proteomes" id="UP000215005">
    <property type="component" value="Chromosome"/>
</dbReference>
<dbReference type="EMBL" id="CP022753">
    <property type="protein sequence ID" value="ASU81619.1"/>
    <property type="molecule type" value="Genomic_DNA"/>
</dbReference>
<dbReference type="InterPro" id="IPR037523">
    <property type="entry name" value="VOC_core"/>
</dbReference>
<reference evidence="2 3" key="1">
    <citation type="submission" date="2017-08" db="EMBL/GenBank/DDBJ databases">
        <title>The complete genome sequence of Nocardiopsis gilva YIM 90087.</title>
        <authorList>
            <person name="Yin M."/>
            <person name="Tang S."/>
        </authorList>
    </citation>
    <scope>NUCLEOTIDE SEQUENCE [LARGE SCALE GENOMIC DNA]</scope>
    <source>
        <strain evidence="2 3">YIM 90087</strain>
    </source>
</reference>
<dbReference type="InterPro" id="IPR029068">
    <property type="entry name" value="Glyas_Bleomycin-R_OHBP_Dase"/>
</dbReference>
<accession>A0A223S0S7</accession>
<keyword evidence="3" id="KW-1185">Reference proteome</keyword>
<proteinExistence type="predicted"/>
<dbReference type="PANTHER" id="PTHR35908:SF1">
    <property type="entry name" value="CONSERVED PROTEIN"/>
    <property type="match status" value="1"/>
</dbReference>
<dbReference type="PANTHER" id="PTHR35908">
    <property type="entry name" value="HYPOTHETICAL FUSION PROTEIN"/>
    <property type="match status" value="1"/>
</dbReference>
<organism evidence="2 3">
    <name type="scientific">Nocardiopsis gilva YIM 90087</name>
    <dbReference type="NCBI Taxonomy" id="1235441"/>
    <lineage>
        <taxon>Bacteria</taxon>
        <taxon>Bacillati</taxon>
        <taxon>Actinomycetota</taxon>
        <taxon>Actinomycetes</taxon>
        <taxon>Streptosporangiales</taxon>
        <taxon>Nocardiopsidaceae</taxon>
        <taxon>Nocardiopsis</taxon>
    </lineage>
</organism>
<dbReference type="RefSeq" id="WP_017619631.1">
    <property type="nucleotide sequence ID" value="NZ_ANBG01000251.1"/>
</dbReference>
<dbReference type="CDD" id="cd06587">
    <property type="entry name" value="VOC"/>
    <property type="match status" value="1"/>
</dbReference>
<dbReference type="SUPFAM" id="SSF54593">
    <property type="entry name" value="Glyoxalase/Bleomycin resistance protein/Dihydroxybiphenyl dioxygenase"/>
    <property type="match status" value="1"/>
</dbReference>
<dbReference type="InterPro" id="IPR041581">
    <property type="entry name" value="Glyoxalase_6"/>
</dbReference>
<sequence length="124" mass="13201">MPGMSLGRTEQIVINAADPARVARFWAVVLGGAVVDRPDGWSYIEGTTGAEWRPRLSFQPDPAAKTERNRLHLDIRVDDIAAATAEAVAVGATAIGALETDAQGSFQVLHDPEGNEFCLVMPAS</sequence>
<evidence type="ECO:0000313" key="2">
    <source>
        <dbReference type="EMBL" id="ASU81619.1"/>
    </source>
</evidence>
<dbReference type="KEGG" id="ngv:CDO52_01345"/>
<dbReference type="Pfam" id="PF18029">
    <property type="entry name" value="Glyoxalase_6"/>
    <property type="match status" value="1"/>
</dbReference>
<dbReference type="PROSITE" id="PS51819">
    <property type="entry name" value="VOC"/>
    <property type="match status" value="1"/>
</dbReference>
<dbReference type="Gene3D" id="3.10.180.10">
    <property type="entry name" value="2,3-Dihydroxybiphenyl 1,2-Dioxygenase, domain 1"/>
    <property type="match status" value="1"/>
</dbReference>
<gene>
    <name evidence="2" type="ORF">CDO52_01345</name>
</gene>
<protein>
    <submittedName>
        <fullName evidence="2">VOC family protein</fullName>
    </submittedName>
</protein>
<evidence type="ECO:0000313" key="3">
    <source>
        <dbReference type="Proteomes" id="UP000215005"/>
    </source>
</evidence>
<evidence type="ECO:0000259" key="1">
    <source>
        <dbReference type="PROSITE" id="PS51819"/>
    </source>
</evidence>
<dbReference type="AlphaFoldDB" id="A0A223S0S7"/>
<name>A0A223S0S7_9ACTN</name>